<dbReference type="GO" id="GO:0004177">
    <property type="term" value="F:aminopeptidase activity"/>
    <property type="evidence" value="ECO:0007669"/>
    <property type="project" value="UniProtKB-KW"/>
</dbReference>
<dbReference type="Pfam" id="PF00144">
    <property type="entry name" value="Beta-lactamase"/>
    <property type="match status" value="1"/>
</dbReference>
<dbReference type="PANTHER" id="PTHR46825:SF9">
    <property type="entry name" value="BETA-LACTAMASE-RELATED DOMAIN-CONTAINING PROTEIN"/>
    <property type="match status" value="1"/>
</dbReference>
<proteinExistence type="predicted"/>
<dbReference type="EC" id="3.4.11.19" evidence="2"/>
<keyword evidence="2" id="KW-0031">Aminopeptidase</keyword>
<dbReference type="InterPro" id="IPR001466">
    <property type="entry name" value="Beta-lactam-related"/>
</dbReference>
<gene>
    <name evidence="2" type="primary">dap_2</name>
    <name evidence="2" type="ORF">ROLI_042730</name>
</gene>
<evidence type="ECO:0000259" key="1">
    <source>
        <dbReference type="Pfam" id="PF00144"/>
    </source>
</evidence>
<dbReference type="Gene3D" id="3.40.710.10">
    <property type="entry name" value="DD-peptidase/beta-lactamase superfamily"/>
    <property type="match status" value="1"/>
</dbReference>
<organism evidence="2 3">
    <name type="scientific">Roseobacter fucihabitans</name>
    <dbReference type="NCBI Taxonomy" id="1537242"/>
    <lineage>
        <taxon>Bacteria</taxon>
        <taxon>Pseudomonadati</taxon>
        <taxon>Pseudomonadota</taxon>
        <taxon>Alphaproteobacteria</taxon>
        <taxon>Rhodobacterales</taxon>
        <taxon>Roseobacteraceae</taxon>
        <taxon>Roseobacter</taxon>
    </lineage>
</organism>
<evidence type="ECO:0000313" key="2">
    <source>
        <dbReference type="EMBL" id="WVX51172.1"/>
    </source>
</evidence>
<feature type="domain" description="Beta-lactamase-related" evidence="1">
    <location>
        <begin position="14"/>
        <end position="337"/>
    </location>
</feature>
<dbReference type="InterPro" id="IPR050491">
    <property type="entry name" value="AmpC-like"/>
</dbReference>
<keyword evidence="2" id="KW-0645">Protease</keyword>
<dbReference type="Proteomes" id="UP001318682">
    <property type="component" value="Chromosome"/>
</dbReference>
<reference evidence="3" key="1">
    <citation type="submission" date="2024-01" db="EMBL/GenBank/DDBJ databases">
        <title>Roseobacter fucihabitans sp. nov., isolated from the brown alga Fucus spiralis.</title>
        <authorList>
            <person name="Hahnke S."/>
            <person name="Berger M."/>
            <person name="Schlingloff A."/>
            <person name="Athale I."/>
            <person name="Neumann-Schaal M."/>
            <person name="Adenaya A."/>
            <person name="Poehlein A."/>
            <person name="Daniel R."/>
            <person name="Pertersen J."/>
            <person name="Brinkhoff T."/>
        </authorList>
    </citation>
    <scope>NUCLEOTIDE SEQUENCE [LARGE SCALE GENOMIC DNA]</scope>
    <source>
        <strain evidence="3">B14</strain>
    </source>
</reference>
<keyword evidence="2" id="KW-0378">Hydrolase</keyword>
<dbReference type="SUPFAM" id="SSF56601">
    <property type="entry name" value="beta-lactamase/transpeptidase-like"/>
    <property type="match status" value="1"/>
</dbReference>
<dbReference type="RefSeq" id="WP_187432255.1">
    <property type="nucleotide sequence ID" value="NZ_CP143423.1"/>
</dbReference>
<sequence>MSVELGHPIRNLRDAMETVAVEHALPGVSVSIRRNGCEIFADSFGACDADGLRPVSTDTMFGVASVTKFLTATLIMLARHHKRVKLSDPVSRFYPDLKCAYDGKICIRHLLSHSGGFPGLPFRHRTTRVEHSNGVAPILTPSALVQGINGLDFEMLGSPGDRLSYSNESYCLLGGIIEDLYHCSYADAAEKLVFQPLQMKSSSIGASIMRQRPNVAQPLIRIDAALQPCGFWDAPLLDPAGGLSASTRDMARLISILAGDTEVLGADAIRDMTAHCLPVASRPVSGARYGLGLEVTDLDAHHTLAWHTGQRPGISSFVGHVMQQRLSVAFATNVADAPASTIGHQIIAYMLKEDLEPGSCVWPPQAKQVKDNQLEWFCGRFGSLEMGEFSIRLDQGRLLLDMQTAQHKFRFDGPCSGTVGGQTFCFLYDDETAAVRQPAAALALDLRVLPRLGAARRQS</sequence>
<protein>
    <submittedName>
        <fullName evidence="2">D-aminopeptidase</fullName>
        <ecNumber evidence="2">3.4.11.19</ecNumber>
    </submittedName>
</protein>
<name>A0ABZ2BYJ2_9RHOB</name>
<dbReference type="InterPro" id="IPR012338">
    <property type="entry name" value="Beta-lactam/transpept-like"/>
</dbReference>
<dbReference type="PANTHER" id="PTHR46825">
    <property type="entry name" value="D-ALANYL-D-ALANINE-CARBOXYPEPTIDASE/ENDOPEPTIDASE AMPH"/>
    <property type="match status" value="1"/>
</dbReference>
<keyword evidence="3" id="KW-1185">Reference proteome</keyword>
<accession>A0ABZ2BYJ2</accession>
<dbReference type="EMBL" id="CP143423">
    <property type="protein sequence ID" value="WVX51172.1"/>
    <property type="molecule type" value="Genomic_DNA"/>
</dbReference>
<evidence type="ECO:0000313" key="3">
    <source>
        <dbReference type="Proteomes" id="UP001318682"/>
    </source>
</evidence>